<dbReference type="Proteomes" id="UP001346869">
    <property type="component" value="Unassembled WGS sequence"/>
</dbReference>
<evidence type="ECO:0000313" key="2">
    <source>
        <dbReference type="EMBL" id="KAK5860986.1"/>
    </source>
</evidence>
<evidence type="ECO:0000313" key="3">
    <source>
        <dbReference type="Proteomes" id="UP001346869"/>
    </source>
</evidence>
<accession>A0AAN7XAY3</accession>
<reference evidence="2 3" key="1">
    <citation type="journal article" date="2023" name="Genes (Basel)">
        <title>Chromosome-Level Genome Assembly and Circadian Gene Repertoire of the Patagonia Blennie Eleginops maclovinus-The Closest Ancestral Proxy of Antarctic Cryonotothenioids.</title>
        <authorList>
            <person name="Cheng C.C."/>
            <person name="Rivera-Colon A.G."/>
            <person name="Minhas B.F."/>
            <person name="Wilson L."/>
            <person name="Rayamajhi N."/>
            <person name="Vargas-Chacoff L."/>
            <person name="Catchen J.M."/>
        </authorList>
    </citation>
    <scope>NUCLEOTIDE SEQUENCE [LARGE SCALE GENOMIC DNA]</scope>
    <source>
        <strain evidence="2">JMC-PN-2008</strain>
    </source>
</reference>
<reference evidence="2 3" key="2">
    <citation type="journal article" date="2023" name="Mol. Biol. Evol.">
        <title>Genomics of Secondarily Temperate Adaptation in the Only Non-Antarctic Icefish.</title>
        <authorList>
            <person name="Rivera-Colon A.G."/>
            <person name="Rayamajhi N."/>
            <person name="Minhas B.F."/>
            <person name="Madrigal G."/>
            <person name="Bilyk K.T."/>
            <person name="Yoon V."/>
            <person name="Hune M."/>
            <person name="Gregory S."/>
            <person name="Cheng C.H.C."/>
            <person name="Catchen J.M."/>
        </authorList>
    </citation>
    <scope>NUCLEOTIDE SEQUENCE [LARGE SCALE GENOMIC DNA]</scope>
    <source>
        <strain evidence="2">JMC-PN-2008</strain>
    </source>
</reference>
<gene>
    <name evidence="2" type="ORF">PBY51_022419</name>
</gene>
<sequence>MIPLRSFMLCLIRVPASRIPLLLRLSSSAAFTAPFRQYGAISRGHWLCSTGLFGVAWRKKTPRANLQEHRQRQKKNAYT</sequence>
<feature type="signal peptide" evidence="1">
    <location>
        <begin position="1"/>
        <end position="18"/>
    </location>
</feature>
<dbReference type="AlphaFoldDB" id="A0AAN7XAY3"/>
<evidence type="ECO:0008006" key="4">
    <source>
        <dbReference type="Google" id="ProtNLM"/>
    </source>
</evidence>
<keyword evidence="1" id="KW-0732">Signal</keyword>
<protein>
    <recommendedName>
        <fullName evidence="4">Secreted protein</fullName>
    </recommendedName>
</protein>
<dbReference type="EMBL" id="JAUZQC010000013">
    <property type="protein sequence ID" value="KAK5860986.1"/>
    <property type="molecule type" value="Genomic_DNA"/>
</dbReference>
<evidence type="ECO:0000256" key="1">
    <source>
        <dbReference type="SAM" id="SignalP"/>
    </source>
</evidence>
<organism evidence="2 3">
    <name type="scientific">Eleginops maclovinus</name>
    <name type="common">Patagonian blennie</name>
    <name type="synonym">Eleginus maclovinus</name>
    <dbReference type="NCBI Taxonomy" id="56733"/>
    <lineage>
        <taxon>Eukaryota</taxon>
        <taxon>Metazoa</taxon>
        <taxon>Chordata</taxon>
        <taxon>Craniata</taxon>
        <taxon>Vertebrata</taxon>
        <taxon>Euteleostomi</taxon>
        <taxon>Actinopterygii</taxon>
        <taxon>Neopterygii</taxon>
        <taxon>Teleostei</taxon>
        <taxon>Neoteleostei</taxon>
        <taxon>Acanthomorphata</taxon>
        <taxon>Eupercaria</taxon>
        <taxon>Perciformes</taxon>
        <taxon>Notothenioidei</taxon>
        <taxon>Eleginopidae</taxon>
        <taxon>Eleginops</taxon>
    </lineage>
</organism>
<name>A0AAN7XAY3_ELEMC</name>
<keyword evidence="3" id="KW-1185">Reference proteome</keyword>
<feature type="chain" id="PRO_5042828235" description="Secreted protein" evidence="1">
    <location>
        <begin position="19"/>
        <end position="79"/>
    </location>
</feature>
<comment type="caution">
    <text evidence="2">The sequence shown here is derived from an EMBL/GenBank/DDBJ whole genome shotgun (WGS) entry which is preliminary data.</text>
</comment>
<proteinExistence type="predicted"/>